<dbReference type="InterPro" id="IPR032675">
    <property type="entry name" value="LRR_dom_sf"/>
</dbReference>
<dbReference type="CDD" id="cd09917">
    <property type="entry name" value="F-box_SF"/>
    <property type="match status" value="1"/>
</dbReference>
<dbReference type="InterPro" id="IPR036047">
    <property type="entry name" value="F-box-like_dom_sf"/>
</dbReference>
<dbReference type="EMBL" id="GG738872">
    <property type="protein sequence ID" value="EFC43687.1"/>
    <property type="molecule type" value="Genomic_DNA"/>
</dbReference>
<dbReference type="KEGG" id="ngr:NAEGRDRAFT_49586"/>
<dbReference type="RefSeq" id="XP_002676431.1">
    <property type="nucleotide sequence ID" value="XM_002676385.1"/>
</dbReference>
<dbReference type="SUPFAM" id="SSF52047">
    <property type="entry name" value="RNI-like"/>
    <property type="match status" value="1"/>
</dbReference>
<dbReference type="InterPro" id="IPR001810">
    <property type="entry name" value="F-box_dom"/>
</dbReference>
<dbReference type="PROSITE" id="PS50181">
    <property type="entry name" value="FBOX"/>
    <property type="match status" value="1"/>
</dbReference>
<dbReference type="Gene3D" id="3.80.10.10">
    <property type="entry name" value="Ribonuclease Inhibitor"/>
    <property type="match status" value="1"/>
</dbReference>
<dbReference type="AlphaFoldDB" id="D2VHI4"/>
<organism evidence="3">
    <name type="scientific">Naegleria gruberi</name>
    <name type="common">Amoeba</name>
    <dbReference type="NCBI Taxonomy" id="5762"/>
    <lineage>
        <taxon>Eukaryota</taxon>
        <taxon>Discoba</taxon>
        <taxon>Heterolobosea</taxon>
        <taxon>Tetramitia</taxon>
        <taxon>Eutetramitia</taxon>
        <taxon>Vahlkampfiidae</taxon>
        <taxon>Naegleria</taxon>
    </lineage>
</organism>
<dbReference type="VEuPathDB" id="AmoebaDB:NAEGRDRAFT_49586"/>
<accession>D2VHI4</accession>
<sequence>MAASHEGENSSSERSSHDVHLLNLPIENITSILSFVTLFELIPLARVCKYFHSIILPFDDHQGNQDQDPNDYLLWRNVAYCHFKRPFVDLGRKKRRVERVIDINLKYDVKDVERIKKIIQNTGDYWYNLIIDFDGNDSMVTDYMYLLQTRKLPNLKILRANHVDSSSADVISKVLSMCPVIEELTLKQTGILELELESIKKKTYKTLKRLTVNSSENMLCGPAKGYVVPTDFHFQQLEEVYLSGLTYCDFSTTNTSNPKTIKSTLFKSKKLKKVVMERCNLIFGNWFLSFYPKQIEYLEIRESTNLDIEIIEHILKMKNLKTLIIDIQQTANTEANTEVKSHLSDNIISRIFKELEYLECLDITGDLSSIRGECFQHLRTVNHLTHLVLDSTTPLHMIDYLQENKNTSFLRNSSVQHLFISGDQKFESDELCEELILSYFSEDVLEDYCLEEISTEPKATLNLVNRESVFYDEYNN</sequence>
<dbReference type="Proteomes" id="UP000006671">
    <property type="component" value="Unassembled WGS sequence"/>
</dbReference>
<name>D2VHI4_NAEGR</name>
<protein>
    <recommendedName>
        <fullName evidence="1">F-box domain-containing protein</fullName>
    </recommendedName>
</protein>
<reference evidence="2 3" key="1">
    <citation type="journal article" date="2010" name="Cell">
        <title>The genome of Naegleria gruberi illuminates early eukaryotic versatility.</title>
        <authorList>
            <person name="Fritz-Laylin L.K."/>
            <person name="Prochnik S.E."/>
            <person name="Ginger M.L."/>
            <person name="Dacks J.B."/>
            <person name="Carpenter M.L."/>
            <person name="Field M.C."/>
            <person name="Kuo A."/>
            <person name="Paredez A."/>
            <person name="Chapman J."/>
            <person name="Pham J."/>
            <person name="Shu S."/>
            <person name="Neupane R."/>
            <person name="Cipriano M."/>
            <person name="Mancuso J."/>
            <person name="Tu H."/>
            <person name="Salamov A."/>
            <person name="Lindquist E."/>
            <person name="Shapiro H."/>
            <person name="Lucas S."/>
            <person name="Grigoriev I.V."/>
            <person name="Cande W.Z."/>
            <person name="Fulton C."/>
            <person name="Rokhsar D.S."/>
            <person name="Dawson S.C."/>
        </authorList>
    </citation>
    <scope>NUCLEOTIDE SEQUENCE [LARGE SCALE GENOMIC DNA]</scope>
    <source>
        <strain evidence="2 3">NEG-M</strain>
    </source>
</reference>
<proteinExistence type="predicted"/>
<keyword evidence="3" id="KW-1185">Reference proteome</keyword>
<evidence type="ECO:0000313" key="2">
    <source>
        <dbReference type="EMBL" id="EFC43687.1"/>
    </source>
</evidence>
<dbReference type="SUPFAM" id="SSF81383">
    <property type="entry name" value="F-box domain"/>
    <property type="match status" value="1"/>
</dbReference>
<evidence type="ECO:0000313" key="3">
    <source>
        <dbReference type="Proteomes" id="UP000006671"/>
    </source>
</evidence>
<gene>
    <name evidence="2" type="ORF">NAEGRDRAFT_49586</name>
</gene>
<dbReference type="Pfam" id="PF00646">
    <property type="entry name" value="F-box"/>
    <property type="match status" value="1"/>
</dbReference>
<evidence type="ECO:0000259" key="1">
    <source>
        <dbReference type="PROSITE" id="PS50181"/>
    </source>
</evidence>
<dbReference type="InParanoid" id="D2VHI4"/>
<dbReference type="GeneID" id="8862187"/>
<feature type="domain" description="F-box" evidence="1">
    <location>
        <begin position="18"/>
        <end position="78"/>
    </location>
</feature>